<evidence type="ECO:0000256" key="5">
    <source>
        <dbReference type="SAM" id="MobiDB-lite"/>
    </source>
</evidence>
<evidence type="ECO:0000313" key="9">
    <source>
        <dbReference type="Proteomes" id="UP000019335"/>
    </source>
</evidence>
<dbReference type="InterPro" id="IPR051068">
    <property type="entry name" value="MFS_Domain-Containing_Protein"/>
</dbReference>
<comment type="subcellular location">
    <subcellularLocation>
        <location evidence="1">Membrane</location>
        <topology evidence="1">Multi-pass membrane protein</topology>
    </subcellularLocation>
</comment>
<keyword evidence="4 6" id="KW-0472">Membrane</keyword>
<dbReference type="PANTHER" id="PTHR23510:SF64">
    <property type="entry name" value="INNER MEMBRANE TRANSPORT PROTEIN YAJR"/>
    <property type="match status" value="1"/>
</dbReference>
<organism evidence="8 9">
    <name type="scientific">Nannochloropsis gaditana</name>
    <dbReference type="NCBI Taxonomy" id="72520"/>
    <lineage>
        <taxon>Eukaryota</taxon>
        <taxon>Sar</taxon>
        <taxon>Stramenopiles</taxon>
        <taxon>Ochrophyta</taxon>
        <taxon>Eustigmatophyceae</taxon>
        <taxon>Eustigmatales</taxon>
        <taxon>Monodopsidaceae</taxon>
        <taxon>Nannochloropsis</taxon>
    </lineage>
</organism>
<feature type="compositionally biased region" description="Polar residues" evidence="5">
    <location>
        <begin position="132"/>
        <end position="144"/>
    </location>
</feature>
<dbReference type="AlphaFoldDB" id="W7U769"/>
<comment type="caution">
    <text evidence="8">The sequence shown here is derived from an EMBL/GenBank/DDBJ whole genome shotgun (WGS) entry which is preliminary data.</text>
</comment>
<evidence type="ECO:0000313" key="8">
    <source>
        <dbReference type="EMBL" id="EWM28691.1"/>
    </source>
</evidence>
<feature type="transmembrane region" description="Helical" evidence="6">
    <location>
        <begin position="457"/>
        <end position="482"/>
    </location>
</feature>
<feature type="transmembrane region" description="Helical" evidence="6">
    <location>
        <begin position="330"/>
        <end position="348"/>
    </location>
</feature>
<dbReference type="PROSITE" id="PS51382">
    <property type="entry name" value="SPX"/>
    <property type="match status" value="1"/>
</dbReference>
<dbReference type="InterPro" id="IPR004331">
    <property type="entry name" value="SPX_dom"/>
</dbReference>
<gene>
    <name evidence="8" type="ORF">Naga_100002g10</name>
</gene>
<feature type="transmembrane region" description="Helical" evidence="6">
    <location>
        <begin position="675"/>
        <end position="698"/>
    </location>
</feature>
<evidence type="ECO:0000256" key="4">
    <source>
        <dbReference type="ARBA" id="ARBA00023136"/>
    </source>
</evidence>
<dbReference type="OrthoDB" id="5588846at2759"/>
<accession>W7U769</accession>
<keyword evidence="3 6" id="KW-1133">Transmembrane helix</keyword>
<dbReference type="Pfam" id="PF07690">
    <property type="entry name" value="MFS_1"/>
    <property type="match status" value="1"/>
</dbReference>
<name>W7U769_9STRA</name>
<feature type="transmembrane region" description="Helical" evidence="6">
    <location>
        <begin position="644"/>
        <end position="669"/>
    </location>
</feature>
<feature type="transmembrane region" description="Helical" evidence="6">
    <location>
        <begin position="710"/>
        <end position="730"/>
    </location>
</feature>
<dbReference type="InterPro" id="IPR036259">
    <property type="entry name" value="MFS_trans_sf"/>
</dbReference>
<sequence length="877" mass="96759">MVRFEKFLNASKEPEWESYYIAYGDLKTVLRHEEYKQEARIRLQASRGLVLLDHPQHDMEKEMALESSTPLASTASLEDSFSQLLDREVEKVDIFFLKAQGEIANKLLKFRLRMRALGPVDDQAEDNLQNQILDSPSSTNTLSGSAIGALSATSPTKSRHRRLITARPSDLIEEYRDICHQLTRLLHFLELNADAVRKILKKHDRRLLSDDLATGSYLTTRVSRNPDSHLRQLFWQNGLNAIVLSLKAAIQEMPAKCQMLQDGSAIHPQDKKAIKDMVASLDSVQTARAQVRRKTTPFTHFLSLKPLIFDQEELEVGDIHDLLPMVPHGLSVWLNIAQIFLSTVNAYITVPTTNKYAENLGVHAAYSGVIIGMSPLAQIFSAFLFSYWSNYAFKLPLVVSSLLQLSGNVLYGAALGYKSLPMLLLGRFLGGAGTAEAVNRRYIADVIPPSERTGASVAFVTASALGMSAGPALAAVLFPIDFQVGRFPIINSTAPAWLMVILWAVFLVIMAVCFREPTHRHRNAKSELLHNHKTGKKDITPESFATPAQMDKERVLCENERSHLISHDSKGDYGGLCVASASVEEQVGPKDPPTYLMSPSSTATSALSIFHDRELRPSSYLPKLRHPLAKIHPILLLVWRNKPLMLTLAVYFLIEIADEIILSSAGLIATSYFNWSISHVGAFMAALGLLVLPANYLVGEFSEHGYEDRTIIVTSQAITIMGLLLIISYWGEYNEFQFVAGTSLIFVAVAVMEGVDTSLMSKVIPPVLSRGTFNSGLLAVQIGMVAKALGDGLITVIGLSADDLINGLYIPILVITPLRNGETETFATNRQDKLGHNSSVSRTKNTQELSVKYGWISASVHPSNPKEKGKAQNAVSS</sequence>
<dbReference type="Proteomes" id="UP000019335">
    <property type="component" value="Chromosome 4"/>
</dbReference>
<evidence type="ECO:0000256" key="3">
    <source>
        <dbReference type="ARBA" id="ARBA00022989"/>
    </source>
</evidence>
<evidence type="ECO:0000256" key="1">
    <source>
        <dbReference type="ARBA" id="ARBA00004141"/>
    </source>
</evidence>
<feature type="transmembrane region" description="Helical" evidence="6">
    <location>
        <begin position="736"/>
        <end position="755"/>
    </location>
</feature>
<dbReference type="Gene3D" id="1.20.1250.20">
    <property type="entry name" value="MFS general substrate transporter like domains"/>
    <property type="match status" value="1"/>
</dbReference>
<feature type="transmembrane region" description="Helical" evidence="6">
    <location>
        <begin position="360"/>
        <end position="385"/>
    </location>
</feature>
<keyword evidence="9" id="KW-1185">Reference proteome</keyword>
<dbReference type="GO" id="GO:0022857">
    <property type="term" value="F:transmembrane transporter activity"/>
    <property type="evidence" value="ECO:0007669"/>
    <property type="project" value="InterPro"/>
</dbReference>
<dbReference type="InterPro" id="IPR011701">
    <property type="entry name" value="MFS"/>
</dbReference>
<evidence type="ECO:0000256" key="2">
    <source>
        <dbReference type="ARBA" id="ARBA00022692"/>
    </source>
</evidence>
<feature type="domain" description="SPX" evidence="7">
    <location>
        <begin position="2"/>
        <end position="217"/>
    </location>
</feature>
<dbReference type="GO" id="GO:0016020">
    <property type="term" value="C:membrane"/>
    <property type="evidence" value="ECO:0007669"/>
    <property type="project" value="UniProtKB-SubCell"/>
</dbReference>
<dbReference type="PANTHER" id="PTHR23510">
    <property type="entry name" value="INNER MEMBRANE TRANSPORT PROTEIN YAJR"/>
    <property type="match status" value="1"/>
</dbReference>
<dbReference type="SUPFAM" id="SSF103473">
    <property type="entry name" value="MFS general substrate transporter"/>
    <property type="match status" value="1"/>
</dbReference>
<evidence type="ECO:0000256" key="6">
    <source>
        <dbReference type="SAM" id="Phobius"/>
    </source>
</evidence>
<feature type="transmembrane region" description="Helical" evidence="6">
    <location>
        <begin position="494"/>
        <end position="514"/>
    </location>
</feature>
<proteinExistence type="predicted"/>
<reference evidence="8 9" key="1">
    <citation type="journal article" date="2014" name="Mol. Plant">
        <title>Chromosome Scale Genome Assembly and Transcriptome Profiling of Nannochloropsis gaditana in Nitrogen Depletion.</title>
        <authorList>
            <person name="Corteggiani Carpinelli E."/>
            <person name="Telatin A."/>
            <person name="Vitulo N."/>
            <person name="Forcato C."/>
            <person name="D'Angelo M."/>
            <person name="Schiavon R."/>
            <person name="Vezzi A."/>
            <person name="Giacometti G.M."/>
            <person name="Morosinotto T."/>
            <person name="Valle G."/>
        </authorList>
    </citation>
    <scope>NUCLEOTIDE SEQUENCE [LARGE SCALE GENOMIC DNA]</scope>
    <source>
        <strain evidence="8 9">B-31</strain>
    </source>
</reference>
<feature type="region of interest" description="Disordered" evidence="5">
    <location>
        <begin position="132"/>
        <end position="160"/>
    </location>
</feature>
<keyword evidence="2 6" id="KW-0812">Transmembrane</keyword>
<protein>
    <submittedName>
        <fullName evidence="8">Major facilitator superfamily</fullName>
    </submittedName>
</protein>
<evidence type="ECO:0000259" key="7">
    <source>
        <dbReference type="PROSITE" id="PS51382"/>
    </source>
</evidence>
<dbReference type="EMBL" id="AZIL01000274">
    <property type="protein sequence ID" value="EWM28691.1"/>
    <property type="molecule type" value="Genomic_DNA"/>
</dbReference>